<dbReference type="Gene3D" id="3.40.50.300">
    <property type="entry name" value="P-loop containing nucleotide triphosphate hydrolases"/>
    <property type="match status" value="1"/>
</dbReference>
<evidence type="ECO:0000313" key="1">
    <source>
        <dbReference type="EMBL" id="PSN91642.1"/>
    </source>
</evidence>
<dbReference type="InterPro" id="IPR050764">
    <property type="entry name" value="CbbQ/NirQ/NorQ/GpvN"/>
</dbReference>
<proteinExistence type="predicted"/>
<sequence length="494" mass="55873">MEDIVYRDVRLTQGSAPRFYIGGEEVDIWSDELSFYHTLTTVDYARRAITEAEKNGLDVFPEIVGKPLEKELVKNALYSGSPILFKGDRGFGKTTFSKAVAKLLPPKLLAVKDCRIHDDPVHPACFSCKWKVTHLERVELSWVPRIWVRIPGDPMLTTRQLIGGVSIQKLREGFDIDHPEVFIPGRALKANRGVGYFDELGAIPSSLQTMLHELFEERQVTTSEGDIIPMHVDSIEIASTNPSNYRGTSAIKEPLLDRMEVIEVGPPETVEEEIEIAMRNMYYTRRFGKRPPIPVWHQRILAQIVRSGRSNSKGKVQLAAELSCRATIKVFDHVYSRVERRGASVPRLMDYGENYEMIKLALNGRVEFEFGSRTTKNDFINYLVNEAMKAECKHVYDEYLPQDNFEVFVRELKSLGDRVQGGWRISLSEELVTRTSKLPLVSTVLKKMGAHDSETKLSALEVVLNSLSLCSDIVAKMDHSYVVREAGDHGEAAV</sequence>
<protein>
    <submittedName>
        <fullName evidence="1">ATPase</fullName>
    </submittedName>
</protein>
<gene>
    <name evidence="1" type="ORF">B9Q03_03675</name>
</gene>
<dbReference type="AlphaFoldDB" id="A0A2R6AZ24"/>
<dbReference type="SUPFAM" id="SSF52540">
    <property type="entry name" value="P-loop containing nucleoside triphosphate hydrolases"/>
    <property type="match status" value="1"/>
</dbReference>
<reference evidence="1 2" key="1">
    <citation type="submission" date="2017-04" db="EMBL/GenBank/DDBJ databases">
        <title>Novel microbial lineages endemic to geothermal iron-oxide mats fill important gaps in the evolutionary history of Archaea.</title>
        <authorList>
            <person name="Jay Z.J."/>
            <person name="Beam J.P."/>
            <person name="Dlakic M."/>
            <person name="Rusch D.B."/>
            <person name="Kozubal M.A."/>
            <person name="Inskeep W.P."/>
        </authorList>
    </citation>
    <scope>NUCLEOTIDE SEQUENCE [LARGE SCALE GENOMIC DNA]</scope>
    <source>
        <strain evidence="1">OSP_D</strain>
    </source>
</reference>
<dbReference type="InterPro" id="IPR027417">
    <property type="entry name" value="P-loop_NTPase"/>
</dbReference>
<evidence type="ECO:0000313" key="2">
    <source>
        <dbReference type="Proteomes" id="UP000240322"/>
    </source>
</evidence>
<dbReference type="PANTHER" id="PTHR42759">
    <property type="entry name" value="MOXR FAMILY PROTEIN"/>
    <property type="match status" value="1"/>
</dbReference>
<comment type="caution">
    <text evidence="1">The sequence shown here is derived from an EMBL/GenBank/DDBJ whole genome shotgun (WGS) entry which is preliminary data.</text>
</comment>
<accession>A0A2R6AZ24</accession>
<dbReference type="PANTHER" id="PTHR42759:SF1">
    <property type="entry name" value="MAGNESIUM-CHELATASE SUBUNIT CHLD"/>
    <property type="match status" value="1"/>
</dbReference>
<name>A0A2R6AZ24_9ARCH</name>
<organism evidence="1 2">
    <name type="scientific">Candidatus Marsarchaeota G2 archaeon OSP_D</name>
    <dbReference type="NCBI Taxonomy" id="1978157"/>
    <lineage>
        <taxon>Archaea</taxon>
        <taxon>Candidatus Marsarchaeota</taxon>
        <taxon>Candidatus Marsarchaeota group 2</taxon>
    </lineage>
</organism>
<dbReference type="EMBL" id="NEXE01000021">
    <property type="protein sequence ID" value="PSN91642.1"/>
    <property type="molecule type" value="Genomic_DNA"/>
</dbReference>
<dbReference type="Proteomes" id="UP000240322">
    <property type="component" value="Unassembled WGS sequence"/>
</dbReference>